<dbReference type="AlphaFoldDB" id="A0A5K7YD20"/>
<reference evidence="1 2" key="1">
    <citation type="submission" date="2019-11" db="EMBL/GenBank/DDBJ databases">
        <title>Comparative genomics of hydrocarbon-degrading Desulfosarcina strains.</title>
        <authorList>
            <person name="Watanabe M."/>
            <person name="Kojima H."/>
            <person name="Fukui M."/>
        </authorList>
    </citation>
    <scope>NUCLEOTIDE SEQUENCE [LARGE SCALE GENOMIC DNA]</scope>
    <source>
        <strain evidence="1 2">PL12</strain>
    </source>
</reference>
<name>A0A5K7YD20_9BACT</name>
<organism evidence="1 2">
    <name type="scientific">Desulfosarcina alkanivorans</name>
    <dbReference type="NCBI Taxonomy" id="571177"/>
    <lineage>
        <taxon>Bacteria</taxon>
        <taxon>Pseudomonadati</taxon>
        <taxon>Thermodesulfobacteriota</taxon>
        <taxon>Desulfobacteria</taxon>
        <taxon>Desulfobacterales</taxon>
        <taxon>Desulfosarcinaceae</taxon>
        <taxon>Desulfosarcina</taxon>
    </lineage>
</organism>
<protein>
    <submittedName>
        <fullName evidence="1">Uncharacterized protein</fullName>
    </submittedName>
</protein>
<gene>
    <name evidence="1" type="ORF">DSCA_07760</name>
</gene>
<dbReference type="KEGG" id="dalk:DSCA_07760"/>
<dbReference type="RefSeq" id="WP_155315172.1">
    <property type="nucleotide sequence ID" value="NZ_AP021874.1"/>
</dbReference>
<dbReference type="Proteomes" id="UP000427906">
    <property type="component" value="Chromosome"/>
</dbReference>
<sequence length="141" mass="16309">MPRTDLDDLETICQRISLNIPEDCPWRWDKEFNLALTVIDRKDEIMVELPLTLEFSHKWDFATINDAEAPIRDFFQAGFGVVPGQKVFTMDPFQGVVLYAAWWPWGDDERISLRLGLVSVSGEKMDKSEVKSLICSWLNLE</sequence>
<accession>A0A5K7YD20</accession>
<dbReference type="EMBL" id="AP021874">
    <property type="protein sequence ID" value="BBO66846.1"/>
    <property type="molecule type" value="Genomic_DNA"/>
</dbReference>
<proteinExistence type="predicted"/>
<dbReference type="OrthoDB" id="5418986at2"/>
<evidence type="ECO:0000313" key="1">
    <source>
        <dbReference type="EMBL" id="BBO66846.1"/>
    </source>
</evidence>
<evidence type="ECO:0000313" key="2">
    <source>
        <dbReference type="Proteomes" id="UP000427906"/>
    </source>
</evidence>
<keyword evidence="2" id="KW-1185">Reference proteome</keyword>